<evidence type="ECO:0000313" key="3">
    <source>
        <dbReference type="Proteomes" id="UP000245137"/>
    </source>
</evidence>
<dbReference type="EMBL" id="PUIV01000010">
    <property type="protein sequence ID" value="PWB94242.1"/>
    <property type="molecule type" value="Genomic_DNA"/>
</dbReference>
<sequence>MRWREAGVVLCLSLSTIAARGDESDQRVAVAMTAPEKAFVLGQMRLFVKSVEQIVSALSVSDRAAAAEAAAARGAQRFQAENAMPPTLGPKFPETRRSFGQPMRKGFDELAKGLTEGENETRSLARLGELMRNCVACHESYRIVDARD</sequence>
<dbReference type="GO" id="GO:0005506">
    <property type="term" value="F:iron ion binding"/>
    <property type="evidence" value="ECO:0007669"/>
    <property type="project" value="InterPro"/>
</dbReference>
<evidence type="ECO:0000256" key="1">
    <source>
        <dbReference type="SAM" id="MobiDB-lite"/>
    </source>
</evidence>
<dbReference type="GO" id="GO:0020037">
    <property type="term" value="F:heme binding"/>
    <property type="evidence" value="ECO:0007669"/>
    <property type="project" value="InterPro"/>
</dbReference>
<dbReference type="GO" id="GO:0022900">
    <property type="term" value="P:electron transport chain"/>
    <property type="evidence" value="ECO:0007669"/>
    <property type="project" value="InterPro"/>
</dbReference>
<protein>
    <recommendedName>
        <fullName evidence="4">Cytochrome c</fullName>
    </recommendedName>
</protein>
<proteinExistence type="predicted"/>
<dbReference type="SUPFAM" id="SSF47175">
    <property type="entry name" value="Cytochromes"/>
    <property type="match status" value="1"/>
</dbReference>
<dbReference type="Proteomes" id="UP000245137">
    <property type="component" value="Unassembled WGS sequence"/>
</dbReference>
<dbReference type="RefSeq" id="WP_108916939.1">
    <property type="nucleotide sequence ID" value="NZ_BGJY01000012.1"/>
</dbReference>
<dbReference type="PROSITE" id="PS51009">
    <property type="entry name" value="CYTCII"/>
    <property type="match status" value="1"/>
</dbReference>
<feature type="region of interest" description="Disordered" evidence="1">
    <location>
        <begin position="80"/>
        <end position="100"/>
    </location>
</feature>
<dbReference type="Gene3D" id="1.20.120.10">
    <property type="entry name" value="Cytochrome c/b562"/>
    <property type="match status" value="1"/>
</dbReference>
<evidence type="ECO:0000313" key="2">
    <source>
        <dbReference type="EMBL" id="PWB94242.1"/>
    </source>
</evidence>
<reference evidence="2 3" key="1">
    <citation type="journal article" date="2018" name="Appl. Microbiol. Biotechnol.">
        <title>Co-cultivation of the strictly anaerobic methanogen Methanosarcina barkeri with aerobic methanotrophs in an oxygen-limited membrane bioreactor.</title>
        <authorList>
            <person name="In 't Zandt M.H."/>
            <person name="van den Bosch T.J.M."/>
            <person name="Rijkers R."/>
            <person name="van Kessel M.A.H.J."/>
            <person name="Jetten M.S.M."/>
            <person name="Welte C.U."/>
        </authorList>
    </citation>
    <scope>NUCLEOTIDE SEQUENCE [LARGE SCALE GENOMIC DNA]</scope>
    <source>
        <strain evidence="2 3">DSM 17706</strain>
    </source>
</reference>
<name>A0A2U1SRK7_METSR</name>
<dbReference type="InterPro" id="IPR002321">
    <property type="entry name" value="Cyt_c_II"/>
</dbReference>
<dbReference type="AlphaFoldDB" id="A0A2U1SRK7"/>
<dbReference type="GO" id="GO:0009055">
    <property type="term" value="F:electron transfer activity"/>
    <property type="evidence" value="ECO:0007669"/>
    <property type="project" value="InterPro"/>
</dbReference>
<dbReference type="InterPro" id="IPR010980">
    <property type="entry name" value="Cyt_c/b562"/>
</dbReference>
<dbReference type="OrthoDB" id="1150802at2"/>
<evidence type="ECO:0008006" key="4">
    <source>
        <dbReference type="Google" id="ProtNLM"/>
    </source>
</evidence>
<organism evidence="2 3">
    <name type="scientific">Methylosinus sporium</name>
    <dbReference type="NCBI Taxonomy" id="428"/>
    <lineage>
        <taxon>Bacteria</taxon>
        <taxon>Pseudomonadati</taxon>
        <taxon>Pseudomonadota</taxon>
        <taxon>Alphaproteobacteria</taxon>
        <taxon>Hyphomicrobiales</taxon>
        <taxon>Methylocystaceae</taxon>
        <taxon>Methylosinus</taxon>
    </lineage>
</organism>
<comment type="caution">
    <text evidence="2">The sequence shown here is derived from an EMBL/GenBank/DDBJ whole genome shotgun (WGS) entry which is preliminary data.</text>
</comment>
<gene>
    <name evidence="2" type="ORF">C5689_09015</name>
</gene>
<keyword evidence="3" id="KW-1185">Reference proteome</keyword>
<accession>A0A2U1SRK7</accession>